<sequence length="121" mass="12454">MSTQTLVIKSTAGFNAPETTNQAFTVAAAAIAAGVDVSVWLTGDSAFLGLPGRAQEIELEHAADLADLIEIVVSAGQLTVCTQCAVRRGIDQEDLLPGVRIAGAPAFVEEVMAPGAKALVY</sequence>
<dbReference type="AlphaFoldDB" id="A0AAU7DUA7"/>
<dbReference type="InterPro" id="IPR003787">
    <property type="entry name" value="Sulphur_relay_DsrE/F-like"/>
</dbReference>
<dbReference type="Gene3D" id="3.40.1260.10">
    <property type="entry name" value="DsrEFH-like"/>
    <property type="match status" value="1"/>
</dbReference>
<organism evidence="1">
    <name type="scientific">Jonesiaceae bacterium BS-20</name>
    <dbReference type="NCBI Taxonomy" id="3120821"/>
    <lineage>
        <taxon>Bacteria</taxon>
        <taxon>Bacillati</taxon>
        <taxon>Actinomycetota</taxon>
        <taxon>Actinomycetes</taxon>
        <taxon>Micrococcales</taxon>
        <taxon>Jonesiaceae</taxon>
    </lineage>
</organism>
<name>A0AAU7DUA7_9MICO</name>
<proteinExistence type="predicted"/>
<dbReference type="SUPFAM" id="SSF75169">
    <property type="entry name" value="DsrEFH-like"/>
    <property type="match status" value="1"/>
</dbReference>
<gene>
    <name evidence="1" type="ORF">V5R04_11365</name>
</gene>
<dbReference type="Pfam" id="PF02635">
    <property type="entry name" value="DsrE"/>
    <property type="match status" value="1"/>
</dbReference>
<protein>
    <submittedName>
        <fullName evidence="1">DsrE family protein</fullName>
    </submittedName>
</protein>
<reference evidence="1" key="1">
    <citation type="submission" date="2024-02" db="EMBL/GenBank/DDBJ databases">
        <title>Tomenella chthoni gen. nov. sp. nov., a member of the family Jonesiaceae isolated from bat guano.</title>
        <authorList>
            <person name="Miller S.L."/>
            <person name="King J."/>
            <person name="Sankaranarayanan K."/>
            <person name="Lawson P.A."/>
        </authorList>
    </citation>
    <scope>NUCLEOTIDE SEQUENCE</scope>
    <source>
        <strain evidence="1">BS-20</strain>
    </source>
</reference>
<dbReference type="InterPro" id="IPR027396">
    <property type="entry name" value="DsrEFH-like"/>
</dbReference>
<dbReference type="EMBL" id="CP146203">
    <property type="protein sequence ID" value="XBH20823.1"/>
    <property type="molecule type" value="Genomic_DNA"/>
</dbReference>
<evidence type="ECO:0000313" key="1">
    <source>
        <dbReference type="EMBL" id="XBH20823.1"/>
    </source>
</evidence>
<accession>A0AAU7DUA7</accession>